<name>A0A2M6IU74_9BACT</name>
<proteinExistence type="predicted"/>
<reference evidence="2 3" key="1">
    <citation type="submission" date="2017-09" db="EMBL/GenBank/DDBJ databases">
        <title>Depth-based differentiation of microbial function through sediment-hosted aquifers and enrichment of novel symbionts in the deep terrestrial subsurface.</title>
        <authorList>
            <person name="Probst A.J."/>
            <person name="Ladd B."/>
            <person name="Jarett J.K."/>
            <person name="Geller-Mcgrath D.E."/>
            <person name="Sieber C.M."/>
            <person name="Emerson J.B."/>
            <person name="Anantharaman K."/>
            <person name="Thomas B.C."/>
            <person name="Malmstrom R."/>
            <person name="Stieglmeier M."/>
            <person name="Klingl A."/>
            <person name="Woyke T."/>
            <person name="Ryan C.M."/>
            <person name="Banfield J.F."/>
        </authorList>
    </citation>
    <scope>NUCLEOTIDE SEQUENCE [LARGE SCALE GENOMIC DNA]</scope>
    <source>
        <strain evidence="2">CG11_big_fil_rev_8_21_14_0_20_36_8</strain>
    </source>
</reference>
<dbReference type="EMBL" id="PCVM01000057">
    <property type="protein sequence ID" value="PIQ73466.1"/>
    <property type="molecule type" value="Genomic_DNA"/>
</dbReference>
<dbReference type="InterPro" id="IPR036263">
    <property type="entry name" value="Chorismate_II_sf"/>
</dbReference>
<accession>A0A2M6IU74</accession>
<dbReference type="SUPFAM" id="SSF48600">
    <property type="entry name" value="Chorismate mutase II"/>
    <property type="match status" value="1"/>
</dbReference>
<dbReference type="GO" id="GO:0004106">
    <property type="term" value="F:chorismate mutase activity"/>
    <property type="evidence" value="ECO:0007669"/>
    <property type="project" value="InterPro"/>
</dbReference>
<sequence length="88" mass="10662">MNIKNLRSEIDRIDNKILKLLKYRFQKVADIGRIKHESKTNLIDMKRWDSLMDEKIMIAKELNISKTLVERIWNLIHEESLRIEKNNK</sequence>
<dbReference type="PROSITE" id="PS51168">
    <property type="entry name" value="CHORISMATE_MUT_2"/>
    <property type="match status" value="1"/>
</dbReference>
<dbReference type="Proteomes" id="UP000231056">
    <property type="component" value="Unassembled WGS sequence"/>
</dbReference>
<protein>
    <recommendedName>
        <fullName evidence="1">Chorismate mutase domain-containing protein</fullName>
    </recommendedName>
</protein>
<dbReference type="Pfam" id="PF01817">
    <property type="entry name" value="CM_2"/>
    <property type="match status" value="1"/>
</dbReference>
<organism evidence="2 3">
    <name type="scientific">Candidatus Roizmanbacteria bacterium CG11_big_fil_rev_8_21_14_0_20_36_8</name>
    <dbReference type="NCBI Taxonomy" id="1974856"/>
    <lineage>
        <taxon>Bacteria</taxon>
        <taxon>Candidatus Roizmaniibacteriota</taxon>
    </lineage>
</organism>
<dbReference type="InterPro" id="IPR002701">
    <property type="entry name" value="CM_II_prokaryot"/>
</dbReference>
<feature type="domain" description="Chorismate mutase" evidence="1">
    <location>
        <begin position="1"/>
        <end position="88"/>
    </location>
</feature>
<comment type="caution">
    <text evidence="2">The sequence shown here is derived from an EMBL/GenBank/DDBJ whole genome shotgun (WGS) entry which is preliminary data.</text>
</comment>
<dbReference type="Gene3D" id="1.20.59.10">
    <property type="entry name" value="Chorismate mutase"/>
    <property type="match status" value="1"/>
</dbReference>
<gene>
    <name evidence="2" type="ORF">COV58_02350</name>
</gene>
<evidence type="ECO:0000313" key="2">
    <source>
        <dbReference type="EMBL" id="PIQ73466.1"/>
    </source>
</evidence>
<evidence type="ECO:0000259" key="1">
    <source>
        <dbReference type="PROSITE" id="PS51168"/>
    </source>
</evidence>
<dbReference type="InterPro" id="IPR036979">
    <property type="entry name" value="CM_dom_sf"/>
</dbReference>
<evidence type="ECO:0000313" key="3">
    <source>
        <dbReference type="Proteomes" id="UP000231056"/>
    </source>
</evidence>
<dbReference type="SMART" id="SM00830">
    <property type="entry name" value="CM_2"/>
    <property type="match status" value="1"/>
</dbReference>
<dbReference type="GO" id="GO:0046417">
    <property type="term" value="P:chorismate metabolic process"/>
    <property type="evidence" value="ECO:0007669"/>
    <property type="project" value="InterPro"/>
</dbReference>
<dbReference type="AlphaFoldDB" id="A0A2M6IU74"/>